<sequence length="1028" mass="111292">MPGKDDDQDLADLLPSNGTDVETVPLTKPNLENGSTIPAKKGFQPFGGLCGIVSAHLSYLCFAYPSACGCFACIISLILVAVLVINMVNPTMKFGEIPHDWATVNSAYELDVSKIDHWCLGGGNEGCRCEDPLQPASRVELRSWTESFKENKHQIGKYMDDPLIMADLDVAIVGESAVEEMDGRWMGKRPDDELRAIGTIFKKRFAKEKGAKVEGIALGVAGDSANNVLWRLMHGEMPPGFEPKIWWVHVGMNDLTRQQCSEEVVVLGVLRVVEEILNKRPNAKVVINSLLPMADLRGGTIVTEKDYRDAFNDYKGKRESPTRTAHYVKKNIDGREQILPAASVQKDEDKNKKRKKKKNKEDRHHHNRQLLEYALEDYDAVTNDNSEYIEMLQRELEQDWSSMVEEDAEDGMLFTEEEGRTSRELDDNHMHRRLDDKKRQMDEIRKRIKREKRDRYNPTIDQMKSKQKKYNFFRNRRMPLWTSIHAINRQLFKFCEKHERVVFFDATNIFAERQSDGRGKYYTLLSDNISARGHPTEVGYAKWEDAMVKKIRYLLDEMRKESPELFMAAPKPPAGTTGGGGGGGSRTAEGERLKKKPMVDENRGNEMAPAQPEEPENENGAAGTEGDETDVSTTQFQEGAGMQQQSMTVERMQQRPKTRPSGGSPMLDGQSYETGSAGTGGTGQASGVPSSLKKKKKKKLGSGTSTQMGGLPSDSRMSGGPMQPGFGTQPGSSQMSGGPMQPGFGTQPGSSRTSGGPMQPGYGTQPGSSRMSGGPMQPGYGTQPGSSRTSGGPMRPGSAQFGGSPMSGGQMQPDSSQMTGFPNEGTASGLSTKKKKKKFGTGTSSLSGKPMQAGNPNDETTMQGNSYGTASRPQQPFAQGAGNTQLGVGAADEDAADEETVGGDAEAGQVPDAEDDGDDDGTAAEERTGGNTEEGVAGETAEEEEGDEGEEPAEEEGGDEGEPAEEEGGDETGETAVEETGGEEGEDGDEDGVTDAGGESEAGAVEIPAEEAEGGTEEEGDDDTADAE</sequence>
<feature type="region of interest" description="Disordered" evidence="1">
    <location>
        <begin position="1"/>
        <end position="27"/>
    </location>
</feature>
<feature type="domain" description="SGNH hydrolase-type esterase" evidence="3">
    <location>
        <begin position="192"/>
        <end position="312"/>
    </location>
</feature>
<feature type="compositionally biased region" description="Acidic residues" evidence="1">
    <location>
        <begin position="1008"/>
        <end position="1028"/>
    </location>
</feature>
<feature type="compositionally biased region" description="Polar residues" evidence="1">
    <location>
        <begin position="854"/>
        <end position="886"/>
    </location>
</feature>
<keyword evidence="2" id="KW-0472">Membrane</keyword>
<feature type="compositionally biased region" description="Polar residues" evidence="1">
    <location>
        <begin position="747"/>
        <end position="756"/>
    </location>
</feature>
<feature type="compositionally biased region" description="Polar residues" evidence="1">
    <location>
        <begin position="631"/>
        <end position="648"/>
    </location>
</feature>
<feature type="compositionally biased region" description="Basic and acidic residues" evidence="1">
    <location>
        <begin position="588"/>
        <end position="604"/>
    </location>
</feature>
<dbReference type="InterPro" id="IPR036514">
    <property type="entry name" value="SGNH_hydro_sf"/>
</dbReference>
<dbReference type="Pfam" id="PF13472">
    <property type="entry name" value="Lipase_GDSL_2"/>
    <property type="match status" value="1"/>
</dbReference>
<dbReference type="OrthoDB" id="505607at2759"/>
<accession>A0A9N8EV20</accession>
<feature type="compositionally biased region" description="Acidic residues" evidence="1">
    <location>
        <begin position="912"/>
        <end position="923"/>
    </location>
</feature>
<dbReference type="InterPro" id="IPR013830">
    <property type="entry name" value="SGNH_hydro"/>
</dbReference>
<reference evidence="4" key="1">
    <citation type="submission" date="2020-06" db="EMBL/GenBank/DDBJ databases">
        <authorList>
            <consortium name="Plant Systems Biology data submission"/>
        </authorList>
    </citation>
    <scope>NUCLEOTIDE SEQUENCE</scope>
    <source>
        <strain evidence="4">D6</strain>
    </source>
</reference>
<gene>
    <name evidence="4" type="ORF">SEMRO_1763_G296030.1</name>
</gene>
<dbReference type="Gene3D" id="3.40.50.1110">
    <property type="entry name" value="SGNH hydrolase"/>
    <property type="match status" value="2"/>
</dbReference>
<feature type="transmembrane region" description="Helical" evidence="2">
    <location>
        <begin position="62"/>
        <end position="85"/>
    </location>
</feature>
<feature type="compositionally biased region" description="Polar residues" evidence="1">
    <location>
        <begin position="807"/>
        <end position="820"/>
    </location>
</feature>
<evidence type="ECO:0000256" key="1">
    <source>
        <dbReference type="SAM" id="MobiDB-lite"/>
    </source>
</evidence>
<keyword evidence="5" id="KW-1185">Reference proteome</keyword>
<evidence type="ECO:0000256" key="2">
    <source>
        <dbReference type="SAM" id="Phobius"/>
    </source>
</evidence>
<feature type="compositionally biased region" description="Low complexity" evidence="1">
    <location>
        <begin position="840"/>
        <end position="849"/>
    </location>
</feature>
<name>A0A9N8EV20_9STRA</name>
<evidence type="ECO:0000259" key="3">
    <source>
        <dbReference type="Pfam" id="PF13472"/>
    </source>
</evidence>
<feature type="compositionally biased region" description="Low complexity" evidence="1">
    <location>
        <begin position="929"/>
        <end position="939"/>
    </location>
</feature>
<organism evidence="4 5">
    <name type="scientific">Seminavis robusta</name>
    <dbReference type="NCBI Taxonomy" id="568900"/>
    <lineage>
        <taxon>Eukaryota</taxon>
        <taxon>Sar</taxon>
        <taxon>Stramenopiles</taxon>
        <taxon>Ochrophyta</taxon>
        <taxon>Bacillariophyta</taxon>
        <taxon>Bacillariophyceae</taxon>
        <taxon>Bacillariophycidae</taxon>
        <taxon>Naviculales</taxon>
        <taxon>Naviculaceae</taxon>
        <taxon>Seminavis</taxon>
    </lineage>
</organism>
<protein>
    <submittedName>
        <fullName evidence="4">Platelet-activating factor acetylhydrolase 1b, catalytic subunit</fullName>
    </submittedName>
</protein>
<dbReference type="SUPFAM" id="SSF52266">
    <property type="entry name" value="SGNH hydrolase"/>
    <property type="match status" value="2"/>
</dbReference>
<feature type="region of interest" description="Disordered" evidence="1">
    <location>
        <begin position="338"/>
        <end position="368"/>
    </location>
</feature>
<keyword evidence="2" id="KW-0812">Transmembrane</keyword>
<evidence type="ECO:0000313" key="4">
    <source>
        <dbReference type="EMBL" id="CAB9526009.1"/>
    </source>
</evidence>
<dbReference type="Proteomes" id="UP001153069">
    <property type="component" value="Unassembled WGS sequence"/>
</dbReference>
<feature type="compositionally biased region" description="Acidic residues" evidence="1">
    <location>
        <begin position="1"/>
        <end position="10"/>
    </location>
</feature>
<comment type="caution">
    <text evidence="4">The sequence shown here is derived from an EMBL/GenBank/DDBJ whole genome shotgun (WGS) entry which is preliminary data.</text>
</comment>
<feature type="compositionally biased region" description="Acidic residues" evidence="1">
    <location>
        <begin position="940"/>
        <end position="993"/>
    </location>
</feature>
<proteinExistence type="predicted"/>
<dbReference type="EMBL" id="CAICTM010001761">
    <property type="protein sequence ID" value="CAB9526009.1"/>
    <property type="molecule type" value="Genomic_DNA"/>
</dbReference>
<dbReference type="AlphaFoldDB" id="A0A9N8EV20"/>
<feature type="compositionally biased region" description="Gly residues" evidence="1">
    <location>
        <begin position="576"/>
        <end position="585"/>
    </location>
</feature>
<keyword evidence="2" id="KW-1133">Transmembrane helix</keyword>
<feature type="compositionally biased region" description="Acidic residues" evidence="1">
    <location>
        <begin position="891"/>
        <end position="901"/>
    </location>
</feature>
<evidence type="ECO:0000313" key="5">
    <source>
        <dbReference type="Proteomes" id="UP001153069"/>
    </source>
</evidence>
<feature type="region of interest" description="Disordered" evidence="1">
    <location>
        <begin position="566"/>
        <end position="1028"/>
    </location>
</feature>